<evidence type="ECO:0000313" key="5">
    <source>
        <dbReference type="EMBL" id="KAF4629395.1"/>
    </source>
</evidence>
<organism evidence="5 6">
    <name type="scientific">Cudoniella acicularis</name>
    <dbReference type="NCBI Taxonomy" id="354080"/>
    <lineage>
        <taxon>Eukaryota</taxon>
        <taxon>Fungi</taxon>
        <taxon>Dikarya</taxon>
        <taxon>Ascomycota</taxon>
        <taxon>Pezizomycotina</taxon>
        <taxon>Leotiomycetes</taxon>
        <taxon>Helotiales</taxon>
        <taxon>Tricladiaceae</taxon>
        <taxon>Cudoniella</taxon>
    </lineage>
</organism>
<feature type="region of interest" description="Disordered" evidence="2">
    <location>
        <begin position="30"/>
        <end position="59"/>
    </location>
</feature>
<dbReference type="PROSITE" id="PS50404">
    <property type="entry name" value="GST_NTER"/>
    <property type="match status" value="1"/>
</dbReference>
<proteinExistence type="inferred from homology"/>
<dbReference type="EMBL" id="JAAMPI010000683">
    <property type="protein sequence ID" value="KAF4629395.1"/>
    <property type="molecule type" value="Genomic_DNA"/>
</dbReference>
<dbReference type="SFLD" id="SFLDS00019">
    <property type="entry name" value="Glutathione_Transferase_(cytos"/>
    <property type="match status" value="1"/>
</dbReference>
<reference evidence="5 6" key="1">
    <citation type="submission" date="2020-03" db="EMBL/GenBank/DDBJ databases">
        <title>Draft Genome Sequence of Cudoniella acicularis.</title>
        <authorList>
            <person name="Buettner E."/>
            <person name="Kellner H."/>
        </authorList>
    </citation>
    <scope>NUCLEOTIDE SEQUENCE [LARGE SCALE GENOMIC DNA]</scope>
    <source>
        <strain evidence="5 6">DSM 108380</strain>
    </source>
</reference>
<evidence type="ECO:0000313" key="6">
    <source>
        <dbReference type="Proteomes" id="UP000566819"/>
    </source>
</evidence>
<feature type="domain" description="GST N-terminal" evidence="3">
    <location>
        <begin position="116"/>
        <end position="207"/>
    </location>
</feature>
<dbReference type="SUPFAM" id="SSF52833">
    <property type="entry name" value="Thioredoxin-like"/>
    <property type="match status" value="1"/>
</dbReference>
<dbReference type="Pfam" id="PF13409">
    <property type="entry name" value="GST_N_2"/>
    <property type="match status" value="1"/>
</dbReference>
<dbReference type="InterPro" id="IPR036249">
    <property type="entry name" value="Thioredoxin-like_sf"/>
</dbReference>
<dbReference type="PROSITE" id="PS50405">
    <property type="entry name" value="GST_CTER"/>
    <property type="match status" value="1"/>
</dbReference>
<evidence type="ECO:0000256" key="2">
    <source>
        <dbReference type="SAM" id="MobiDB-lite"/>
    </source>
</evidence>
<dbReference type="InterPro" id="IPR010987">
    <property type="entry name" value="Glutathione-S-Trfase_C-like"/>
</dbReference>
<dbReference type="InterPro" id="IPR004045">
    <property type="entry name" value="Glutathione_S-Trfase_N"/>
</dbReference>
<evidence type="ECO:0000259" key="3">
    <source>
        <dbReference type="PROSITE" id="PS50404"/>
    </source>
</evidence>
<gene>
    <name evidence="5" type="ORF">G7Y89_g8756</name>
</gene>
<comment type="similarity">
    <text evidence="1">Belongs to the GST superfamily.</text>
</comment>
<dbReference type="Gene3D" id="3.40.30.10">
    <property type="entry name" value="Glutaredoxin"/>
    <property type="match status" value="1"/>
</dbReference>
<dbReference type="PANTHER" id="PTHR44051">
    <property type="entry name" value="GLUTATHIONE S-TRANSFERASE-RELATED"/>
    <property type="match status" value="1"/>
</dbReference>
<accession>A0A8H4RIA1</accession>
<feature type="domain" description="GST C-terminal" evidence="4">
    <location>
        <begin position="212"/>
        <end position="346"/>
    </location>
</feature>
<dbReference type="Pfam" id="PF00043">
    <property type="entry name" value="GST_C"/>
    <property type="match status" value="1"/>
</dbReference>
<keyword evidence="6" id="KW-1185">Reference proteome</keyword>
<dbReference type="InterPro" id="IPR040079">
    <property type="entry name" value="Glutathione_S-Trfase"/>
</dbReference>
<protein>
    <recommendedName>
        <fullName evidence="7">Glutathione S-transferase</fullName>
    </recommendedName>
</protein>
<evidence type="ECO:0000259" key="4">
    <source>
        <dbReference type="PROSITE" id="PS50405"/>
    </source>
</evidence>
<dbReference type="OrthoDB" id="2309723at2759"/>
<dbReference type="PANTHER" id="PTHR44051:SF9">
    <property type="entry name" value="GLUTATHIONE S-TRANSFERASE 1"/>
    <property type="match status" value="1"/>
</dbReference>
<evidence type="ECO:0000256" key="1">
    <source>
        <dbReference type="ARBA" id="ARBA00007409"/>
    </source>
</evidence>
<comment type="caution">
    <text evidence="5">The sequence shown here is derived from an EMBL/GenBank/DDBJ whole genome shotgun (WGS) entry which is preliminary data.</text>
</comment>
<sequence>MLSASAGEALIFRCRGTVTFLTGHLKAIDPAKKRGRPRKNSIAEQSSATTSKKIKTSKAADIHPLVAQPPRPENKLPFKKGIVINLTSDNEDDRVLAPKPLNSTLWKAQLNHFEPRTPATITKPRNSQSQRILWLLEELDIEYNLVLHERNPSSHPTAPFLSPETLKSTGPYGKAPLLITGPKDGTRYLPESSAIATYLIRTFDTSDLFGLQNGDWIRDEVICSLVSTNLNRTLFFSLYLDFGAIKPGDGPGAARLKSLGSVLGDLERELKEGPKGGYFMGERPGRADILAEFQVSMVKQRGWADLKGEFPLLDAWLERVYGREAWKRALEKGNGYDLNVFPKIPERRRVDLISLVEEGKSQGHREGESKMKTATLFAAVFLAATTSAVALDRRYIDYSKVEPAEDKLKPRYIDYSKVETSDNEKRYIDYSKVDTTDDKLKARYIDYSKVDTAEEKLKPRYIDYSKVEAADNEKRYIEYSKVESADVDGVRARYIDYSKVEETDSNGDSARPSEALAIS</sequence>
<evidence type="ECO:0008006" key="7">
    <source>
        <dbReference type="Google" id="ProtNLM"/>
    </source>
</evidence>
<dbReference type="Proteomes" id="UP000566819">
    <property type="component" value="Unassembled WGS sequence"/>
</dbReference>
<dbReference type="InterPro" id="IPR036282">
    <property type="entry name" value="Glutathione-S-Trfase_C_sf"/>
</dbReference>
<name>A0A8H4RIA1_9HELO</name>
<dbReference type="InterPro" id="IPR004046">
    <property type="entry name" value="GST_C"/>
</dbReference>
<dbReference type="Gene3D" id="1.20.1050.10">
    <property type="match status" value="1"/>
</dbReference>
<dbReference type="AlphaFoldDB" id="A0A8H4RIA1"/>
<dbReference type="SUPFAM" id="SSF47616">
    <property type="entry name" value="GST C-terminal domain-like"/>
    <property type="match status" value="1"/>
</dbReference>